<evidence type="ECO:0000256" key="2">
    <source>
        <dbReference type="ARBA" id="ARBA00022801"/>
    </source>
</evidence>
<dbReference type="PANTHER" id="PTHR42648">
    <property type="entry name" value="TRANSPOSASE, PUTATIVE-RELATED"/>
    <property type="match status" value="1"/>
</dbReference>
<dbReference type="GO" id="GO:0003676">
    <property type="term" value="F:nucleic acid binding"/>
    <property type="evidence" value="ECO:0007669"/>
    <property type="project" value="InterPro"/>
</dbReference>
<evidence type="ECO:0000259" key="4">
    <source>
        <dbReference type="PROSITE" id="PS50994"/>
    </source>
</evidence>
<dbReference type="PANTHER" id="PTHR42648:SF20">
    <property type="entry name" value="RNA-DIRECTED DNA POLYMERASE"/>
    <property type="match status" value="1"/>
</dbReference>
<dbReference type="PROSITE" id="PS50994">
    <property type="entry name" value="INTEGRASE"/>
    <property type="match status" value="1"/>
</dbReference>
<accession>A0A6L2NSG6</accession>
<dbReference type="CDD" id="cd09272">
    <property type="entry name" value="RNase_HI_RT_Ty1"/>
    <property type="match status" value="1"/>
</dbReference>
<feature type="compositionally biased region" description="Basic and acidic residues" evidence="3">
    <location>
        <begin position="789"/>
        <end position="801"/>
    </location>
</feature>
<keyword evidence="1" id="KW-0479">Metal-binding</keyword>
<dbReference type="Gene3D" id="3.30.420.10">
    <property type="entry name" value="Ribonuclease H-like superfamily/Ribonuclease H"/>
    <property type="match status" value="1"/>
</dbReference>
<sequence length="1078" mass="121860">MTNTIVTTSVNVTGAPVTNTVANDAEKLENFNGENFKWWQPKMFFYLTILNLSRFLRETASQNNKLAYKNTYAPDSAKPNIVKHVGSSLKSNSKRKGKDKRKNDKKSKGKASSNCEIEVPRNLLQLVTHNGEKLYMGNSATVDIKGEGDVILKITFDKEIKLTNVFKDEAIDKFVLYKTKVENQLGKKIKVVQSNRGGKYVSPFIDLYVKHGIRHKFTAPYSPQQNGITKRKNRTLKEIVNAMLISSSLSQDIWGEAIITATYLLNKIPCKKKEEAPYELWMGRKPSYQYLRVWGCLANVVVPNPRPKSNKNMIKSTKNMLKSKFDIKDMGLADVILGIKIIRTQNRLMLSQEHYVDKILNTHNEGDSGLARTPIDTSLHLSKNRGVGVVQLEFSRIIGMLMYLMIGTRPDLAYVVSSSRDYGLHYDRYHAVIEGYNDANWIYDIKDSRSTSGYVFTLGGGTISWKYSKQIIIAKSTMDSEFTTLDKCVEEAKWLCQFVEDIPRSRVASKEIVGAQFLRALAEPGCVHDHNEYDYKDLTSLVNLPKCSCKNSEKLKEHNHLIKLMQFLMGLDDVYAPIRSIILTSEPIPDVKGAFATLSRDESNRDTQSQGGSKSSSGSKDQYTVSSNSFTDEQYKRLMALISEKFRSSSIPANVADVSHLNMTVDHPNGTKASDPSGTGSENNGLYFLNTGKRIMNDNTKTCSLSKCIWHNRLGHPSDHVLNILKDKLGSKNKDYEMSYKSTNNLNFFESNLGDNITSDEPCDDQRDNKSEISKGIDPELSGGTENTDDTRRDEGVHPDDSAPAEAISSSEENATLDDTEGFNQKEGIDYEETFSPVVKIVIVRCILTLSIQNSWPIYQLDINNAFLYRDLVEYFYMSLPEGYFDKNDKRVCKLVKYLYGLKQGLSKWNEKLTYVLIENGFVQSKNDFSLFTKSKHGVFIALLVYVDDIIVTGNNLNEINAVKDFLRSKFLIKDLGKFKYFLGIKVLDSNGNLYFTQIKYCMDVLFEFGLLRCKPCGTPIETKDSTAKAREKVSNGVVKTMKVKSADNVADIFTKGLTVQDHIKFYDQLGLFDMYKI</sequence>
<dbReference type="SUPFAM" id="SSF56672">
    <property type="entry name" value="DNA/RNA polymerases"/>
    <property type="match status" value="1"/>
</dbReference>
<gene>
    <name evidence="5" type="ORF">Tci_061058</name>
</gene>
<dbReference type="InterPro" id="IPR043502">
    <property type="entry name" value="DNA/RNA_pol_sf"/>
</dbReference>
<protein>
    <submittedName>
        <fullName evidence="5">Ribonuclease H-like domain-containing protein</fullName>
    </submittedName>
</protein>
<feature type="compositionally biased region" description="Basic residues" evidence="3">
    <location>
        <begin position="92"/>
        <end position="109"/>
    </location>
</feature>
<name>A0A6L2NSG6_TANCI</name>
<evidence type="ECO:0000256" key="1">
    <source>
        <dbReference type="ARBA" id="ARBA00022723"/>
    </source>
</evidence>
<dbReference type="InterPro" id="IPR036397">
    <property type="entry name" value="RNaseH_sf"/>
</dbReference>
<dbReference type="GO" id="GO:0046872">
    <property type="term" value="F:metal ion binding"/>
    <property type="evidence" value="ECO:0007669"/>
    <property type="project" value="UniProtKB-KW"/>
</dbReference>
<dbReference type="GO" id="GO:0015074">
    <property type="term" value="P:DNA integration"/>
    <property type="evidence" value="ECO:0007669"/>
    <property type="project" value="InterPro"/>
</dbReference>
<keyword evidence="2" id="KW-0378">Hydrolase</keyword>
<dbReference type="InterPro" id="IPR013103">
    <property type="entry name" value="RVT_2"/>
</dbReference>
<feature type="region of interest" description="Disordered" evidence="3">
    <location>
        <begin position="597"/>
        <end position="626"/>
    </location>
</feature>
<dbReference type="GO" id="GO:0016787">
    <property type="term" value="F:hydrolase activity"/>
    <property type="evidence" value="ECO:0007669"/>
    <property type="project" value="UniProtKB-KW"/>
</dbReference>
<feature type="compositionally biased region" description="Low complexity" evidence="3">
    <location>
        <begin position="608"/>
        <end position="620"/>
    </location>
</feature>
<feature type="region of interest" description="Disordered" evidence="3">
    <location>
        <begin position="757"/>
        <end position="823"/>
    </location>
</feature>
<proteinExistence type="predicted"/>
<evidence type="ECO:0000256" key="3">
    <source>
        <dbReference type="SAM" id="MobiDB-lite"/>
    </source>
</evidence>
<dbReference type="EMBL" id="BKCJ010009884">
    <property type="protein sequence ID" value="GEU89080.1"/>
    <property type="molecule type" value="Genomic_DNA"/>
</dbReference>
<reference evidence="5" key="1">
    <citation type="journal article" date="2019" name="Sci. Rep.">
        <title>Draft genome of Tanacetum cinerariifolium, the natural source of mosquito coil.</title>
        <authorList>
            <person name="Yamashiro T."/>
            <person name="Shiraishi A."/>
            <person name="Satake H."/>
            <person name="Nakayama K."/>
        </authorList>
    </citation>
    <scope>NUCLEOTIDE SEQUENCE</scope>
</reference>
<dbReference type="AlphaFoldDB" id="A0A6L2NSG6"/>
<feature type="domain" description="Integrase catalytic" evidence="4">
    <location>
        <begin position="116"/>
        <end position="285"/>
    </location>
</feature>
<dbReference type="InterPro" id="IPR012337">
    <property type="entry name" value="RNaseH-like_sf"/>
</dbReference>
<dbReference type="InterPro" id="IPR039537">
    <property type="entry name" value="Retrotran_Ty1/copia-like"/>
</dbReference>
<dbReference type="SUPFAM" id="SSF53098">
    <property type="entry name" value="Ribonuclease H-like"/>
    <property type="match status" value="1"/>
</dbReference>
<organism evidence="5">
    <name type="scientific">Tanacetum cinerariifolium</name>
    <name type="common">Dalmatian daisy</name>
    <name type="synonym">Chrysanthemum cinerariifolium</name>
    <dbReference type="NCBI Taxonomy" id="118510"/>
    <lineage>
        <taxon>Eukaryota</taxon>
        <taxon>Viridiplantae</taxon>
        <taxon>Streptophyta</taxon>
        <taxon>Embryophyta</taxon>
        <taxon>Tracheophyta</taxon>
        <taxon>Spermatophyta</taxon>
        <taxon>Magnoliopsida</taxon>
        <taxon>eudicotyledons</taxon>
        <taxon>Gunneridae</taxon>
        <taxon>Pentapetalae</taxon>
        <taxon>asterids</taxon>
        <taxon>campanulids</taxon>
        <taxon>Asterales</taxon>
        <taxon>Asteraceae</taxon>
        <taxon>Asteroideae</taxon>
        <taxon>Anthemideae</taxon>
        <taxon>Anthemidinae</taxon>
        <taxon>Tanacetum</taxon>
    </lineage>
</organism>
<feature type="region of interest" description="Disordered" evidence="3">
    <location>
        <begin position="83"/>
        <end position="114"/>
    </location>
</feature>
<dbReference type="Pfam" id="PF07727">
    <property type="entry name" value="RVT_2"/>
    <property type="match status" value="2"/>
</dbReference>
<comment type="caution">
    <text evidence="5">The sequence shown here is derived from an EMBL/GenBank/DDBJ whole genome shotgun (WGS) entry which is preliminary data.</text>
</comment>
<evidence type="ECO:0000313" key="5">
    <source>
        <dbReference type="EMBL" id="GEU89080.1"/>
    </source>
</evidence>
<dbReference type="InterPro" id="IPR001584">
    <property type="entry name" value="Integrase_cat-core"/>
</dbReference>
<feature type="compositionally biased region" description="Low complexity" evidence="3">
    <location>
        <begin position="802"/>
        <end position="814"/>
    </location>
</feature>
<feature type="compositionally biased region" description="Basic and acidic residues" evidence="3">
    <location>
        <begin position="764"/>
        <end position="778"/>
    </location>
</feature>